<sequence>MEAVPPCTHDVLYKILSQRVEPSSSSSSTAAVVLMDAMALMYVARKVSLMPAGTVGMALDVCRFAVQAKQASGVRTPVSLSDVLDTFKARASSATATDAMLMPLPRTIQV</sequence>
<evidence type="ECO:0000313" key="1">
    <source>
        <dbReference type="EMBL" id="RHY99400.1"/>
    </source>
</evidence>
<dbReference type="Gene3D" id="1.10.8.60">
    <property type="match status" value="1"/>
</dbReference>
<reference evidence="1 2" key="1">
    <citation type="submission" date="2018-08" db="EMBL/GenBank/DDBJ databases">
        <title>Aphanomyces genome sequencing and annotation.</title>
        <authorList>
            <person name="Minardi D."/>
            <person name="Oidtmann B."/>
            <person name="Van Der Giezen M."/>
            <person name="Studholme D.J."/>
        </authorList>
    </citation>
    <scope>NUCLEOTIDE SEQUENCE [LARGE SCALE GENOMIC DNA]</scope>
    <source>
        <strain evidence="1 2">Sv</strain>
    </source>
</reference>
<evidence type="ECO:0008006" key="3">
    <source>
        <dbReference type="Google" id="ProtNLM"/>
    </source>
</evidence>
<comment type="caution">
    <text evidence="1">The sequence shown here is derived from an EMBL/GenBank/DDBJ whole genome shotgun (WGS) entry which is preliminary data.</text>
</comment>
<gene>
    <name evidence="1" type="ORF">DYB35_008318</name>
</gene>
<organism evidence="1 2">
    <name type="scientific">Aphanomyces astaci</name>
    <name type="common">Crayfish plague agent</name>
    <dbReference type="NCBI Taxonomy" id="112090"/>
    <lineage>
        <taxon>Eukaryota</taxon>
        <taxon>Sar</taxon>
        <taxon>Stramenopiles</taxon>
        <taxon>Oomycota</taxon>
        <taxon>Saprolegniomycetes</taxon>
        <taxon>Saprolegniales</taxon>
        <taxon>Verrucalvaceae</taxon>
        <taxon>Aphanomyces</taxon>
    </lineage>
</organism>
<dbReference type="EMBL" id="QUTG01001517">
    <property type="protein sequence ID" value="RHY99400.1"/>
    <property type="molecule type" value="Genomic_DNA"/>
</dbReference>
<name>A0A3R6Y3G5_APHAT</name>
<proteinExistence type="predicted"/>
<accession>A0A3R6Y3G5</accession>
<protein>
    <recommendedName>
        <fullName evidence="3">Origin recognition complex subunit 1</fullName>
    </recommendedName>
</protein>
<dbReference type="AlphaFoldDB" id="A0A3R6Y3G5"/>
<evidence type="ECO:0000313" key="2">
    <source>
        <dbReference type="Proteomes" id="UP000285712"/>
    </source>
</evidence>
<dbReference type="Proteomes" id="UP000285712">
    <property type="component" value="Unassembled WGS sequence"/>
</dbReference>
<dbReference type="VEuPathDB" id="FungiDB:H257_04122"/>